<dbReference type="Gene3D" id="1.20.1280.50">
    <property type="match status" value="1"/>
</dbReference>
<dbReference type="InterPro" id="IPR036047">
    <property type="entry name" value="F-box-like_dom_sf"/>
</dbReference>
<comment type="caution">
    <text evidence="2">The sequence shown here is derived from an EMBL/GenBank/DDBJ whole genome shotgun (WGS) entry which is preliminary data.</text>
</comment>
<keyword evidence="3" id="KW-1185">Reference proteome</keyword>
<dbReference type="InterPro" id="IPR055290">
    <property type="entry name" value="At3g26010-like"/>
</dbReference>
<gene>
    <name evidence="2" type="ORF">ACJRO7_025848</name>
</gene>
<evidence type="ECO:0000313" key="2">
    <source>
        <dbReference type="EMBL" id="KAL3736983.1"/>
    </source>
</evidence>
<dbReference type="PANTHER" id="PTHR35546:SF134">
    <property type="entry name" value="F-BOX ASSOCIATED DOMAIN-CONTAINING PROTEIN"/>
    <property type="match status" value="1"/>
</dbReference>
<evidence type="ECO:0000259" key="1">
    <source>
        <dbReference type="SMART" id="SM00256"/>
    </source>
</evidence>
<dbReference type="AlphaFoldDB" id="A0ABD3KCD1"/>
<dbReference type="SMART" id="SM00256">
    <property type="entry name" value="FBOX"/>
    <property type="match status" value="1"/>
</dbReference>
<dbReference type="EMBL" id="JBJKBG010000006">
    <property type="protein sequence ID" value="KAL3736983.1"/>
    <property type="molecule type" value="Genomic_DNA"/>
</dbReference>
<sequence length="408" mass="46397">MRGTAELGPERRRSPADPGIGGVDDVLIEVLVRLPRKTLLRCKLVCRRWRHLISGPLFVAEYSRRHARLHSSGFYLQRLLLCELYPSLKFVSCDPTAEAPAGSGHRPGADASLADLIEDEHGVFIRHSCNGFLLCSSSRCPVGDRVYYICTPPTRQFLPLPDPGCRTVFAINIAFDPAKSLYRLVCVADSELSERHRQILVCSSHFGRWRESGKPFLVSDELLFDRGAYWSGGLHWIGRGRSALRFRVEDEVLMEMAMPPIREGWSERKLGYFGESGGHLYLVEIYGSSTTAFDVMEMARDYSGWFMKYHVDLEAVARDLVRSLQRIIDMVAAYAFSVLHIVHRQGGEEEECFMVLRIPSKFVLYDLKTNTAMDIGDSMPQLWSIKQEGGLFYTWEGVYQYKDALCYL</sequence>
<reference evidence="2 3" key="1">
    <citation type="submission" date="2024-11" db="EMBL/GenBank/DDBJ databases">
        <title>Chromosome-level genome assembly of Eucalyptus globulus Labill. provides insights into its genome evolution.</title>
        <authorList>
            <person name="Li X."/>
        </authorList>
    </citation>
    <scope>NUCLEOTIDE SEQUENCE [LARGE SCALE GENOMIC DNA]</scope>
    <source>
        <strain evidence="2">CL2024</strain>
        <tissue evidence="2">Fresh tender leaves</tissue>
    </source>
</reference>
<dbReference type="SUPFAM" id="SSF81383">
    <property type="entry name" value="F-box domain"/>
    <property type="match status" value="1"/>
</dbReference>
<evidence type="ECO:0000313" key="3">
    <source>
        <dbReference type="Proteomes" id="UP001634007"/>
    </source>
</evidence>
<protein>
    <recommendedName>
        <fullName evidence="1">F-box domain-containing protein</fullName>
    </recommendedName>
</protein>
<dbReference type="Pfam" id="PF00646">
    <property type="entry name" value="F-box"/>
    <property type="match status" value="1"/>
</dbReference>
<feature type="domain" description="F-box" evidence="1">
    <location>
        <begin position="22"/>
        <end position="62"/>
    </location>
</feature>
<dbReference type="Pfam" id="PF08268">
    <property type="entry name" value="FBA_3"/>
    <property type="match status" value="1"/>
</dbReference>
<name>A0ABD3KCD1_EUCGL</name>
<proteinExistence type="predicted"/>
<dbReference type="Proteomes" id="UP001634007">
    <property type="component" value="Unassembled WGS sequence"/>
</dbReference>
<organism evidence="2 3">
    <name type="scientific">Eucalyptus globulus</name>
    <name type="common">Tasmanian blue gum</name>
    <dbReference type="NCBI Taxonomy" id="34317"/>
    <lineage>
        <taxon>Eukaryota</taxon>
        <taxon>Viridiplantae</taxon>
        <taxon>Streptophyta</taxon>
        <taxon>Embryophyta</taxon>
        <taxon>Tracheophyta</taxon>
        <taxon>Spermatophyta</taxon>
        <taxon>Magnoliopsida</taxon>
        <taxon>eudicotyledons</taxon>
        <taxon>Gunneridae</taxon>
        <taxon>Pentapetalae</taxon>
        <taxon>rosids</taxon>
        <taxon>malvids</taxon>
        <taxon>Myrtales</taxon>
        <taxon>Myrtaceae</taxon>
        <taxon>Myrtoideae</taxon>
        <taxon>Eucalypteae</taxon>
        <taxon>Eucalyptus</taxon>
    </lineage>
</organism>
<accession>A0ABD3KCD1</accession>
<dbReference type="InterPro" id="IPR001810">
    <property type="entry name" value="F-box_dom"/>
</dbReference>
<dbReference type="InterPro" id="IPR013187">
    <property type="entry name" value="F-box-assoc_dom_typ3"/>
</dbReference>
<dbReference type="CDD" id="cd22157">
    <property type="entry name" value="F-box_AtFBW1-like"/>
    <property type="match status" value="1"/>
</dbReference>
<dbReference type="PANTHER" id="PTHR35546">
    <property type="entry name" value="F-BOX PROTEIN INTERACTION DOMAIN PROTEIN-RELATED"/>
    <property type="match status" value="1"/>
</dbReference>